<dbReference type="STRING" id="1524460.IX84_12900"/>
<sequence>MNFLERIDNIELKVRQLVQRMARLKQENAGLKEENQKLKADLDRQRGAVSALTHKLEQTQRSLDTQREGQPEQSNQLKQQLETYIEEINACIEWLHKQ</sequence>
<feature type="region of interest" description="Disordered" evidence="1">
    <location>
        <begin position="28"/>
        <end position="77"/>
    </location>
</feature>
<gene>
    <name evidence="2" type="ORF">IX84_12900</name>
</gene>
<protein>
    <recommendedName>
        <fullName evidence="4">Cell division protein ZapB</fullName>
    </recommendedName>
</protein>
<evidence type="ECO:0000313" key="3">
    <source>
        <dbReference type="Proteomes" id="UP000029736"/>
    </source>
</evidence>
<dbReference type="EMBL" id="JPOS01000030">
    <property type="protein sequence ID" value="KGE87797.1"/>
    <property type="molecule type" value="Genomic_DNA"/>
</dbReference>
<proteinExistence type="predicted"/>
<reference evidence="2 3" key="1">
    <citation type="journal article" date="2014" name="Int. J. Syst. Evol. Microbiol.">
        <title>Phaeodactylibacter xiamenensis gen. nov., sp. nov., a member of the family Saprospiraceae isolated from the marine alga Phaeodactylum tricornutum.</title>
        <authorList>
            <person name="Chen Z.Jr."/>
            <person name="Lei X."/>
            <person name="Lai Q."/>
            <person name="Li Y."/>
            <person name="Zhang B."/>
            <person name="Zhang J."/>
            <person name="Zhang H."/>
            <person name="Yang L."/>
            <person name="Zheng W."/>
            <person name="Tian Y."/>
            <person name="Yu Z."/>
            <person name="Xu H.Jr."/>
            <person name="Zheng T."/>
        </authorList>
    </citation>
    <scope>NUCLEOTIDE SEQUENCE [LARGE SCALE GENOMIC DNA]</scope>
    <source>
        <strain evidence="2 3">KD52</strain>
    </source>
</reference>
<name>A0A098S9L6_9BACT</name>
<dbReference type="SUPFAM" id="SSF57997">
    <property type="entry name" value="Tropomyosin"/>
    <property type="match status" value="1"/>
</dbReference>
<dbReference type="Proteomes" id="UP000029736">
    <property type="component" value="Unassembled WGS sequence"/>
</dbReference>
<evidence type="ECO:0000313" key="2">
    <source>
        <dbReference type="EMBL" id="KGE87797.1"/>
    </source>
</evidence>
<feature type="compositionally biased region" description="Basic and acidic residues" evidence="1">
    <location>
        <begin position="28"/>
        <end position="46"/>
    </location>
</feature>
<evidence type="ECO:0008006" key="4">
    <source>
        <dbReference type="Google" id="ProtNLM"/>
    </source>
</evidence>
<evidence type="ECO:0000256" key="1">
    <source>
        <dbReference type="SAM" id="MobiDB-lite"/>
    </source>
</evidence>
<dbReference type="Gene3D" id="1.20.5.340">
    <property type="match status" value="1"/>
</dbReference>
<accession>A0A098S9L6</accession>
<dbReference type="AlphaFoldDB" id="A0A098S9L6"/>
<organism evidence="2 3">
    <name type="scientific">Phaeodactylibacter xiamenensis</name>
    <dbReference type="NCBI Taxonomy" id="1524460"/>
    <lineage>
        <taxon>Bacteria</taxon>
        <taxon>Pseudomonadati</taxon>
        <taxon>Bacteroidota</taxon>
        <taxon>Saprospiria</taxon>
        <taxon>Saprospirales</taxon>
        <taxon>Haliscomenobacteraceae</taxon>
        <taxon>Phaeodactylibacter</taxon>
    </lineage>
</organism>
<keyword evidence="3" id="KW-1185">Reference proteome</keyword>
<feature type="compositionally biased region" description="Basic and acidic residues" evidence="1">
    <location>
        <begin position="54"/>
        <end position="70"/>
    </location>
</feature>
<comment type="caution">
    <text evidence="2">The sequence shown here is derived from an EMBL/GenBank/DDBJ whole genome shotgun (WGS) entry which is preliminary data.</text>
</comment>